<dbReference type="PIRSF" id="PIRSF005572">
    <property type="entry name" value="NifS"/>
    <property type="match status" value="1"/>
</dbReference>
<gene>
    <name evidence="10" type="ORF">BJY17_001025</name>
</gene>
<dbReference type="EC" id="2.8.1.7" evidence="10"/>
<dbReference type="PANTHER" id="PTHR11601">
    <property type="entry name" value="CYSTEINE DESULFURYLASE FAMILY MEMBER"/>
    <property type="match status" value="1"/>
</dbReference>
<proteinExistence type="inferred from homology"/>
<comment type="cofactor">
    <cofactor evidence="1">
        <name>pyridoxal 5'-phosphate</name>
        <dbReference type="ChEBI" id="CHEBI:597326"/>
    </cofactor>
</comment>
<evidence type="ECO:0000313" key="11">
    <source>
        <dbReference type="Proteomes" id="UP000549066"/>
    </source>
</evidence>
<evidence type="ECO:0000256" key="5">
    <source>
        <dbReference type="ARBA" id="ARBA00022898"/>
    </source>
</evidence>
<keyword evidence="4" id="KW-0479">Metal-binding</keyword>
<dbReference type="Gene3D" id="1.10.260.50">
    <property type="match status" value="1"/>
</dbReference>
<evidence type="ECO:0000259" key="9">
    <source>
        <dbReference type="Pfam" id="PF00266"/>
    </source>
</evidence>
<evidence type="ECO:0000256" key="7">
    <source>
        <dbReference type="ARBA" id="ARBA00023014"/>
    </source>
</evidence>
<dbReference type="EMBL" id="JACCFI010000001">
    <property type="protein sequence ID" value="NYG20278.1"/>
    <property type="molecule type" value="Genomic_DNA"/>
</dbReference>
<dbReference type="AlphaFoldDB" id="A0A852WRT7"/>
<keyword evidence="5" id="KW-0663">Pyridoxal phosphate</keyword>
<dbReference type="Proteomes" id="UP000549066">
    <property type="component" value="Unassembled WGS sequence"/>
</dbReference>
<organism evidence="10 11">
    <name type="scientific">Agromyces hippuratus</name>
    <dbReference type="NCBI Taxonomy" id="286438"/>
    <lineage>
        <taxon>Bacteria</taxon>
        <taxon>Bacillati</taxon>
        <taxon>Actinomycetota</taxon>
        <taxon>Actinomycetes</taxon>
        <taxon>Micrococcales</taxon>
        <taxon>Microbacteriaceae</taxon>
        <taxon>Agromyces</taxon>
    </lineage>
</organism>
<evidence type="ECO:0000313" key="10">
    <source>
        <dbReference type="EMBL" id="NYG20278.1"/>
    </source>
</evidence>
<feature type="domain" description="Aminotransferase class V" evidence="9">
    <location>
        <begin position="4"/>
        <end position="397"/>
    </location>
</feature>
<dbReference type="Pfam" id="PF00266">
    <property type="entry name" value="Aminotran_5"/>
    <property type="match status" value="1"/>
</dbReference>
<keyword evidence="11" id="KW-1185">Reference proteome</keyword>
<accession>A0A852WRT7</accession>
<dbReference type="RefSeq" id="WP_179550417.1">
    <property type="nucleotide sequence ID" value="NZ_JACCFI010000001.1"/>
</dbReference>
<evidence type="ECO:0000256" key="3">
    <source>
        <dbReference type="ARBA" id="ARBA00022679"/>
    </source>
</evidence>
<dbReference type="PANTHER" id="PTHR11601:SF34">
    <property type="entry name" value="CYSTEINE DESULFURASE"/>
    <property type="match status" value="1"/>
</dbReference>
<keyword evidence="6" id="KW-0408">Iron</keyword>
<comment type="similarity">
    <text evidence="2">Belongs to the class-V pyridoxal-phosphate-dependent aminotransferase family. NifS/IscS subfamily.</text>
</comment>
<dbReference type="GO" id="GO:0051536">
    <property type="term" value="F:iron-sulfur cluster binding"/>
    <property type="evidence" value="ECO:0007669"/>
    <property type="project" value="UniProtKB-KW"/>
</dbReference>
<protein>
    <submittedName>
        <fullName evidence="10">Cysteine desulfurase</fullName>
        <ecNumber evidence="10">2.8.1.7</ecNumber>
    </submittedName>
</protein>
<evidence type="ECO:0000256" key="6">
    <source>
        <dbReference type="ARBA" id="ARBA00023004"/>
    </source>
</evidence>
<keyword evidence="7" id="KW-0411">Iron-sulfur</keyword>
<dbReference type="GO" id="GO:0046872">
    <property type="term" value="F:metal ion binding"/>
    <property type="evidence" value="ECO:0007669"/>
    <property type="project" value="UniProtKB-KW"/>
</dbReference>
<name>A0A852WRT7_9MICO</name>
<keyword evidence="3 10" id="KW-0808">Transferase</keyword>
<dbReference type="InterPro" id="IPR015424">
    <property type="entry name" value="PyrdxlP-dep_Trfase"/>
</dbReference>
<evidence type="ECO:0000256" key="2">
    <source>
        <dbReference type="ARBA" id="ARBA00006490"/>
    </source>
</evidence>
<evidence type="ECO:0000256" key="8">
    <source>
        <dbReference type="ARBA" id="ARBA00050776"/>
    </source>
</evidence>
<evidence type="ECO:0000256" key="4">
    <source>
        <dbReference type="ARBA" id="ARBA00022723"/>
    </source>
</evidence>
<reference evidence="10 11" key="1">
    <citation type="submission" date="2020-07" db="EMBL/GenBank/DDBJ databases">
        <title>Sequencing the genomes of 1000 actinobacteria strains.</title>
        <authorList>
            <person name="Klenk H.-P."/>
        </authorList>
    </citation>
    <scope>NUCLEOTIDE SEQUENCE [LARGE SCALE GENOMIC DNA]</scope>
    <source>
        <strain evidence="10 11">DSM 8598</strain>
    </source>
</reference>
<dbReference type="InterPro" id="IPR015421">
    <property type="entry name" value="PyrdxlP-dep_Trfase_major"/>
</dbReference>
<evidence type="ECO:0000256" key="1">
    <source>
        <dbReference type="ARBA" id="ARBA00001933"/>
    </source>
</evidence>
<dbReference type="InterPro" id="IPR016454">
    <property type="entry name" value="Cysteine_dSase"/>
</dbReference>
<dbReference type="GO" id="GO:0031071">
    <property type="term" value="F:cysteine desulfurase activity"/>
    <property type="evidence" value="ECO:0007669"/>
    <property type="project" value="UniProtKB-EC"/>
</dbReference>
<comment type="catalytic activity">
    <reaction evidence="8">
        <text>(sulfur carrier)-H + L-cysteine = (sulfur carrier)-SH + L-alanine</text>
        <dbReference type="Rhea" id="RHEA:43892"/>
        <dbReference type="Rhea" id="RHEA-COMP:14737"/>
        <dbReference type="Rhea" id="RHEA-COMP:14739"/>
        <dbReference type="ChEBI" id="CHEBI:29917"/>
        <dbReference type="ChEBI" id="CHEBI:35235"/>
        <dbReference type="ChEBI" id="CHEBI:57972"/>
        <dbReference type="ChEBI" id="CHEBI:64428"/>
        <dbReference type="EC" id="2.8.1.7"/>
    </reaction>
</comment>
<comment type="caution">
    <text evidence="10">The sequence shown here is derived from an EMBL/GenBank/DDBJ whole genome shotgun (WGS) entry which is preliminary data.</text>
</comment>
<dbReference type="SUPFAM" id="SSF53383">
    <property type="entry name" value="PLP-dependent transferases"/>
    <property type="match status" value="1"/>
</dbReference>
<dbReference type="InterPro" id="IPR000192">
    <property type="entry name" value="Aminotrans_V_dom"/>
</dbReference>
<sequence length="422" mass="43263">MVMVYLDHAATTPMLPEAIDALTAALAVVGNPSSIHSAGQQAKRLLEESRERIAATLGADGIEIVFTGNGTEAVNLAIKGLWWQRRTAAASAAESATGSSPARRRILMPAGEHHATIDTVEWLVAHEGAEVVELPLDEVGRLRLDVLADELERDAASVALVTMLWANNEVGTIEPVDEVARLTARAGVPLHVDAVAAYGQVPIDFHGIRRATDAPRGAGLVALSVSAHKIGGPAGIGALVLDRSAAVEPLIHGGGQQRKVRSGTQDVAAAASFAAAADIVAARLGADTARMAELRDRLIAGVAEAVPDARLSGDTGAGASVRLPGNAHFSFPGCEGDSLLFLLDAAGVAVSTGSACQAGVPEPSHVLMAMGRSEADARGALRITIGHASTDADVDAFLDALPAAHAQAARAGLAARATSFDR</sequence>
<dbReference type="InterPro" id="IPR015422">
    <property type="entry name" value="PyrdxlP-dep_Trfase_small"/>
</dbReference>
<dbReference type="Gene3D" id="3.90.1150.10">
    <property type="entry name" value="Aspartate Aminotransferase, domain 1"/>
    <property type="match status" value="1"/>
</dbReference>
<dbReference type="Gene3D" id="3.40.640.10">
    <property type="entry name" value="Type I PLP-dependent aspartate aminotransferase-like (Major domain)"/>
    <property type="match status" value="1"/>
</dbReference>